<comment type="caution">
    <text evidence="1">The sequence shown here is derived from an EMBL/GenBank/DDBJ whole genome shotgun (WGS) entry which is preliminary data.</text>
</comment>
<dbReference type="Proteomes" id="UP000727407">
    <property type="component" value="Unassembled WGS sequence"/>
</dbReference>
<name>A0A8J5C9R4_CLAMG</name>
<protein>
    <submittedName>
        <fullName evidence="1">Uncharacterized protein</fullName>
    </submittedName>
</protein>
<keyword evidence="2" id="KW-1185">Reference proteome</keyword>
<evidence type="ECO:0000313" key="1">
    <source>
        <dbReference type="EMBL" id="KAF5910119.1"/>
    </source>
</evidence>
<dbReference type="EMBL" id="QNUK01000001">
    <property type="protein sequence ID" value="KAF5910119.1"/>
    <property type="molecule type" value="Genomic_DNA"/>
</dbReference>
<reference evidence="1" key="1">
    <citation type="submission" date="2020-07" db="EMBL/GenBank/DDBJ databases">
        <title>Clarias magur genome sequencing, assembly and annotation.</title>
        <authorList>
            <person name="Kushwaha B."/>
            <person name="Kumar R."/>
            <person name="Das P."/>
            <person name="Joshi C.G."/>
            <person name="Kumar D."/>
            <person name="Nagpure N.S."/>
            <person name="Pandey M."/>
            <person name="Agarwal S."/>
            <person name="Srivastava S."/>
            <person name="Singh M."/>
            <person name="Sahoo L."/>
            <person name="Jayasankar P."/>
            <person name="Meher P.K."/>
            <person name="Koringa P.G."/>
            <person name="Iquebal M.A."/>
            <person name="Das S.P."/>
            <person name="Bit A."/>
            <person name="Patnaik S."/>
            <person name="Patel N."/>
            <person name="Shah T.M."/>
            <person name="Hinsu A."/>
            <person name="Jena J.K."/>
        </authorList>
    </citation>
    <scope>NUCLEOTIDE SEQUENCE</scope>
    <source>
        <strain evidence="1">CIFAMagur01</strain>
        <tissue evidence="1">Testis</tissue>
    </source>
</reference>
<organism evidence="1 2">
    <name type="scientific">Clarias magur</name>
    <name type="common">Asian catfish</name>
    <name type="synonym">Macropteronotus magur</name>
    <dbReference type="NCBI Taxonomy" id="1594786"/>
    <lineage>
        <taxon>Eukaryota</taxon>
        <taxon>Metazoa</taxon>
        <taxon>Chordata</taxon>
        <taxon>Craniata</taxon>
        <taxon>Vertebrata</taxon>
        <taxon>Euteleostomi</taxon>
        <taxon>Actinopterygii</taxon>
        <taxon>Neopterygii</taxon>
        <taxon>Teleostei</taxon>
        <taxon>Ostariophysi</taxon>
        <taxon>Siluriformes</taxon>
        <taxon>Clariidae</taxon>
        <taxon>Clarias</taxon>
    </lineage>
</organism>
<dbReference type="AlphaFoldDB" id="A0A8J5C9R4"/>
<sequence length="51" mass="5399">MVCGMVTGDVGAVGRGNADSDDNLMMISCSEPCSAADSSLMMWLWARQLKS</sequence>
<proteinExistence type="predicted"/>
<evidence type="ECO:0000313" key="2">
    <source>
        <dbReference type="Proteomes" id="UP000727407"/>
    </source>
</evidence>
<gene>
    <name evidence="1" type="ORF">DAT39_000050</name>
</gene>
<feature type="non-terminal residue" evidence="1">
    <location>
        <position position="51"/>
    </location>
</feature>
<accession>A0A8J5C9R4</accession>